<evidence type="ECO:0008006" key="3">
    <source>
        <dbReference type="Google" id="ProtNLM"/>
    </source>
</evidence>
<dbReference type="InterPro" id="IPR016187">
    <property type="entry name" value="CTDL_fold"/>
</dbReference>
<dbReference type="Proteomes" id="UP000694419">
    <property type="component" value="Unplaced"/>
</dbReference>
<dbReference type="InterPro" id="IPR016186">
    <property type="entry name" value="C-type_lectin-like/link_sf"/>
</dbReference>
<protein>
    <recommendedName>
        <fullName evidence="3">C-type lectin domain-containing protein</fullName>
    </recommendedName>
</protein>
<accession>A0A8C3KGJ0</accession>
<dbReference type="Ensembl" id="ENSCPGT00000025160.1">
    <property type="protein sequence ID" value="ENSCPGP00000023021.1"/>
    <property type="gene ID" value="ENSCPGG00000015958.1"/>
</dbReference>
<name>A0A8C3KGJ0_9CHAR</name>
<dbReference type="AlphaFoldDB" id="A0A8C3KGJ0"/>
<keyword evidence="2" id="KW-1185">Reference proteome</keyword>
<evidence type="ECO:0000313" key="1">
    <source>
        <dbReference type="Ensembl" id="ENSCPGP00000023021.1"/>
    </source>
</evidence>
<dbReference type="SUPFAM" id="SSF56436">
    <property type="entry name" value="C-type lectin-like"/>
    <property type="match status" value="1"/>
</dbReference>
<dbReference type="Gene3D" id="3.10.100.10">
    <property type="entry name" value="Mannose-Binding Protein A, subunit A"/>
    <property type="match status" value="1"/>
</dbReference>
<proteinExistence type="predicted"/>
<sequence length="77" mass="8993">MCQGRSKSTGWFLLHMKGNIDYWIGLRRRGERLQWVDGSMVGEEPCLFLNDRDLLSARCSQPWPYLCSKPQELMETA</sequence>
<evidence type="ECO:0000313" key="2">
    <source>
        <dbReference type="Proteomes" id="UP000694419"/>
    </source>
</evidence>
<organism evidence="1 2">
    <name type="scientific">Calidris pygmaea</name>
    <name type="common">Spoon-billed sandpiper</name>
    <dbReference type="NCBI Taxonomy" id="425635"/>
    <lineage>
        <taxon>Eukaryota</taxon>
        <taxon>Metazoa</taxon>
        <taxon>Chordata</taxon>
        <taxon>Craniata</taxon>
        <taxon>Vertebrata</taxon>
        <taxon>Euteleostomi</taxon>
        <taxon>Archelosauria</taxon>
        <taxon>Archosauria</taxon>
        <taxon>Dinosauria</taxon>
        <taxon>Saurischia</taxon>
        <taxon>Theropoda</taxon>
        <taxon>Coelurosauria</taxon>
        <taxon>Aves</taxon>
        <taxon>Neognathae</taxon>
        <taxon>Neoaves</taxon>
        <taxon>Charadriiformes</taxon>
        <taxon>Scolopacidae</taxon>
        <taxon>Calidris</taxon>
    </lineage>
</organism>
<reference evidence="1" key="1">
    <citation type="submission" date="2025-08" db="UniProtKB">
        <authorList>
            <consortium name="Ensembl"/>
        </authorList>
    </citation>
    <scope>IDENTIFICATION</scope>
</reference>
<reference evidence="1" key="2">
    <citation type="submission" date="2025-09" db="UniProtKB">
        <authorList>
            <consortium name="Ensembl"/>
        </authorList>
    </citation>
    <scope>IDENTIFICATION</scope>
</reference>